<keyword evidence="8" id="KW-0413">Isomerase</keyword>
<protein>
    <recommendedName>
        <fullName evidence="11">ATP-dependent DNA helicase</fullName>
        <ecNumber evidence="11">5.6.2.4</ecNumber>
    </recommendedName>
</protein>
<feature type="domain" description="Helicase C-terminal" evidence="15">
    <location>
        <begin position="328"/>
        <end position="477"/>
    </location>
</feature>
<comment type="catalytic activity">
    <reaction evidence="11">
        <text>ATP + H2O = ADP + phosphate + H(+)</text>
        <dbReference type="Rhea" id="RHEA:13065"/>
        <dbReference type="ChEBI" id="CHEBI:15377"/>
        <dbReference type="ChEBI" id="CHEBI:15378"/>
        <dbReference type="ChEBI" id="CHEBI:30616"/>
        <dbReference type="ChEBI" id="CHEBI:43474"/>
        <dbReference type="ChEBI" id="CHEBI:456216"/>
    </reaction>
</comment>
<evidence type="ECO:0000256" key="4">
    <source>
        <dbReference type="ARBA" id="ARBA00022801"/>
    </source>
</evidence>
<comment type="similarity">
    <text evidence="2 11">Belongs to the helicase family. RecQ subfamily.</text>
</comment>
<dbReference type="InterPro" id="IPR032284">
    <property type="entry name" value="RecQ_Zn-bd"/>
</dbReference>
<evidence type="ECO:0000313" key="17">
    <source>
        <dbReference type="RefSeq" id="XP_006821487.1"/>
    </source>
</evidence>
<dbReference type="Proteomes" id="UP000694865">
    <property type="component" value="Unplaced"/>
</dbReference>
<feature type="domain" description="Helicase ATP-binding" evidence="14">
    <location>
        <begin position="131"/>
        <end position="306"/>
    </location>
</feature>
<dbReference type="InterPro" id="IPR001650">
    <property type="entry name" value="Helicase_C-like"/>
</dbReference>
<dbReference type="NCBIfam" id="TIGR00614">
    <property type="entry name" value="recQ_fam"/>
    <property type="match status" value="1"/>
</dbReference>
<dbReference type="InterPro" id="IPR004589">
    <property type="entry name" value="DNA_helicase_ATP-dep_RecQ"/>
</dbReference>
<dbReference type="EC" id="5.6.2.4" evidence="11"/>
<dbReference type="InterPro" id="IPR002464">
    <property type="entry name" value="DNA/RNA_helicase_DEAH_CS"/>
</dbReference>
<dbReference type="Gene3D" id="1.10.150.80">
    <property type="entry name" value="HRDC domain"/>
    <property type="match status" value="1"/>
</dbReference>
<evidence type="ECO:0000256" key="9">
    <source>
        <dbReference type="ARBA" id="ARBA00023242"/>
    </source>
</evidence>
<evidence type="ECO:0000259" key="13">
    <source>
        <dbReference type="PROSITE" id="PS50967"/>
    </source>
</evidence>
<dbReference type="SMART" id="SM00490">
    <property type="entry name" value="HELICc"/>
    <property type="match status" value="1"/>
</dbReference>
<evidence type="ECO:0000256" key="2">
    <source>
        <dbReference type="ARBA" id="ARBA00005446"/>
    </source>
</evidence>
<dbReference type="InterPro" id="IPR027417">
    <property type="entry name" value="P-loop_NTPase"/>
</dbReference>
<keyword evidence="4 11" id="KW-0378">Hydrolase</keyword>
<evidence type="ECO:0000256" key="12">
    <source>
        <dbReference type="SAM" id="MobiDB-lite"/>
    </source>
</evidence>
<dbReference type="InterPro" id="IPR014001">
    <property type="entry name" value="Helicase_ATP-bd"/>
</dbReference>
<evidence type="ECO:0000259" key="15">
    <source>
        <dbReference type="PROSITE" id="PS51194"/>
    </source>
</evidence>
<dbReference type="Pfam" id="PF00570">
    <property type="entry name" value="HRDC"/>
    <property type="match status" value="1"/>
</dbReference>
<proteinExistence type="inferred from homology"/>
<dbReference type="SUPFAM" id="SSF52540">
    <property type="entry name" value="P-loop containing nucleoside triphosphate hydrolases"/>
    <property type="match status" value="1"/>
</dbReference>
<evidence type="ECO:0000256" key="7">
    <source>
        <dbReference type="ARBA" id="ARBA00023125"/>
    </source>
</evidence>
<evidence type="ECO:0000256" key="3">
    <source>
        <dbReference type="ARBA" id="ARBA00022741"/>
    </source>
</evidence>
<dbReference type="RefSeq" id="XP_006821487.1">
    <property type="nucleotide sequence ID" value="XM_006821424.1"/>
</dbReference>
<comment type="catalytic activity">
    <reaction evidence="10 11">
        <text>Couples ATP hydrolysis with the unwinding of duplex DNA by translocating in the 3'-5' direction.</text>
        <dbReference type="EC" id="5.6.2.4"/>
    </reaction>
</comment>
<keyword evidence="7" id="KW-0238">DNA-binding</keyword>
<feature type="compositionally biased region" description="Polar residues" evidence="12">
    <location>
        <begin position="661"/>
        <end position="671"/>
    </location>
</feature>
<dbReference type="Pfam" id="PF00270">
    <property type="entry name" value="DEAD"/>
    <property type="match status" value="1"/>
</dbReference>
<dbReference type="PROSITE" id="PS51192">
    <property type="entry name" value="HELICASE_ATP_BIND_1"/>
    <property type="match status" value="1"/>
</dbReference>
<dbReference type="GeneID" id="100369341"/>
<evidence type="ECO:0000256" key="5">
    <source>
        <dbReference type="ARBA" id="ARBA00022806"/>
    </source>
</evidence>
<dbReference type="PROSITE" id="PS50967">
    <property type="entry name" value="HRDC"/>
    <property type="match status" value="1"/>
</dbReference>
<feature type="compositionally biased region" description="Polar residues" evidence="12">
    <location>
        <begin position="49"/>
        <end position="69"/>
    </location>
</feature>
<keyword evidence="3 11" id="KW-0547">Nucleotide-binding</keyword>
<dbReference type="PANTHER" id="PTHR13710">
    <property type="entry name" value="DNA HELICASE RECQ FAMILY MEMBER"/>
    <property type="match status" value="1"/>
</dbReference>
<comment type="subcellular location">
    <subcellularLocation>
        <location evidence="1 11">Nucleus</location>
    </subcellularLocation>
</comment>
<evidence type="ECO:0000256" key="6">
    <source>
        <dbReference type="ARBA" id="ARBA00022840"/>
    </source>
</evidence>
<keyword evidence="6 11" id="KW-0067">ATP-binding</keyword>
<dbReference type="SMART" id="SM00487">
    <property type="entry name" value="DEXDc"/>
    <property type="match status" value="1"/>
</dbReference>
<dbReference type="PROSITE" id="PS00690">
    <property type="entry name" value="DEAH_ATP_HELICASE"/>
    <property type="match status" value="1"/>
</dbReference>
<name>A0ABM0MN96_SACKO</name>
<dbReference type="InterPro" id="IPR002121">
    <property type="entry name" value="HRDC_dom"/>
</dbReference>
<feature type="compositionally biased region" description="Polar residues" evidence="12">
    <location>
        <begin position="1"/>
        <end position="18"/>
    </location>
</feature>
<keyword evidence="5 11" id="KW-0347">Helicase</keyword>
<organism evidence="16 17">
    <name type="scientific">Saccoglossus kowalevskii</name>
    <name type="common">Acorn worm</name>
    <dbReference type="NCBI Taxonomy" id="10224"/>
    <lineage>
        <taxon>Eukaryota</taxon>
        <taxon>Metazoa</taxon>
        <taxon>Hemichordata</taxon>
        <taxon>Enteropneusta</taxon>
        <taxon>Harrimaniidae</taxon>
        <taxon>Saccoglossus</taxon>
    </lineage>
</organism>
<dbReference type="PANTHER" id="PTHR13710:SF153">
    <property type="entry name" value="RECQ-LIKE DNA HELICASE BLM"/>
    <property type="match status" value="1"/>
</dbReference>
<evidence type="ECO:0000256" key="8">
    <source>
        <dbReference type="ARBA" id="ARBA00023235"/>
    </source>
</evidence>
<dbReference type="Pfam" id="PF00271">
    <property type="entry name" value="Helicase_C"/>
    <property type="match status" value="1"/>
</dbReference>
<dbReference type="SUPFAM" id="SSF47819">
    <property type="entry name" value="HRDC-like"/>
    <property type="match status" value="1"/>
</dbReference>
<dbReference type="PROSITE" id="PS51194">
    <property type="entry name" value="HELICASE_CTER"/>
    <property type="match status" value="1"/>
</dbReference>
<keyword evidence="16" id="KW-1185">Reference proteome</keyword>
<sequence length="706" mass="79100">MSSVKSIQSPSYTGTSIRQCVRTPPVMAASTKPMSPTPAAVASPDLSESFASPYTCQDNPSQDNHSKYFSSDPPKHKNKNTSNSNIVIEGASPSEVAQFGRLDLPHSKEMLKVFRQIFGLHKFRTNQLEAINAALLSKDCFILMPTGGGKSLCYQLPGSISKGLTLVVSPLKSLIQDQVQKLCLRDVPSAHLSGDASPNEVELIYRELSRRDPQLKLLYVTPEKISSSSKLVSTLENLYSRGMLSRFVIDEAHCVSQWGHDFRPDYKRLNKLRELFPTVPIMALTATATPRVRADIVKQLKIRSPIWFIQSFNRSNLKYSIYPKKPSKVTQDCINLIQARFAGESGIIYCLSRNECEKVAAELSSAGISAKAYHAGLESNSRTYTQQAWVRDEYKVVCATIAFGMGIDKPDVRFVIHHSLPKSIEGFYQESGRAGRDGNIAHCILFYSYQDMTRLRKVMERENDNFEAIRVHIENLQRMVQYCENETDCRRSQLLEYLGEKVISYDLCSGIVSTACDNCANKIKLKIRSGNNKTKKCAVVQCAATKKNIKEQLLKELQDTCRRLGRENFINHAHIFTSGETLQELVDIMPQSEDEMLQITGVTEYSMNRFGKHFLDVIRKYLPLVSAIRSDERTDYASTTKSRKRKSQSGATGKAKKRRSVPTSSTINHEYSNSSRGGNGSGRRPGLLSAPKPSRSFLPSNVYCTI</sequence>
<dbReference type="InterPro" id="IPR011545">
    <property type="entry name" value="DEAD/DEAH_box_helicase_dom"/>
</dbReference>
<dbReference type="Gene3D" id="3.40.50.300">
    <property type="entry name" value="P-loop containing nucleotide triphosphate hydrolases"/>
    <property type="match status" value="2"/>
</dbReference>
<evidence type="ECO:0000256" key="11">
    <source>
        <dbReference type="RuleBase" id="RU364117"/>
    </source>
</evidence>
<gene>
    <name evidence="17" type="primary">LOC100369341</name>
</gene>
<evidence type="ECO:0000256" key="10">
    <source>
        <dbReference type="ARBA" id="ARBA00034617"/>
    </source>
</evidence>
<dbReference type="Pfam" id="PF16124">
    <property type="entry name" value="RecQ_Zn_bind"/>
    <property type="match status" value="1"/>
</dbReference>
<accession>A0ABM0MN96</accession>
<feature type="region of interest" description="Disordered" evidence="12">
    <location>
        <begin position="1"/>
        <end position="87"/>
    </location>
</feature>
<evidence type="ECO:0000256" key="1">
    <source>
        <dbReference type="ARBA" id="ARBA00004123"/>
    </source>
</evidence>
<dbReference type="InterPro" id="IPR010997">
    <property type="entry name" value="HRDC-like_sf"/>
</dbReference>
<dbReference type="InterPro" id="IPR044876">
    <property type="entry name" value="HRDC_dom_sf"/>
</dbReference>
<dbReference type="CDD" id="cd18794">
    <property type="entry name" value="SF2_C_RecQ"/>
    <property type="match status" value="1"/>
</dbReference>
<feature type="region of interest" description="Disordered" evidence="12">
    <location>
        <begin position="633"/>
        <end position="694"/>
    </location>
</feature>
<keyword evidence="9 11" id="KW-0539">Nucleus</keyword>
<evidence type="ECO:0000313" key="16">
    <source>
        <dbReference type="Proteomes" id="UP000694865"/>
    </source>
</evidence>
<evidence type="ECO:0000259" key="14">
    <source>
        <dbReference type="PROSITE" id="PS51192"/>
    </source>
</evidence>
<dbReference type="SMART" id="SM00341">
    <property type="entry name" value="HRDC"/>
    <property type="match status" value="1"/>
</dbReference>
<feature type="domain" description="HRDC" evidence="13">
    <location>
        <begin position="547"/>
        <end position="628"/>
    </location>
</feature>
<reference evidence="17" key="1">
    <citation type="submission" date="2025-08" db="UniProtKB">
        <authorList>
            <consortium name="RefSeq"/>
        </authorList>
    </citation>
    <scope>IDENTIFICATION</scope>
    <source>
        <tissue evidence="17">Testes</tissue>
    </source>
</reference>